<reference evidence="1" key="1">
    <citation type="submission" date="2020-05" db="EMBL/GenBank/DDBJ databases">
        <authorList>
            <person name="Chiriac C."/>
            <person name="Salcher M."/>
            <person name="Ghai R."/>
            <person name="Kavagutti S V."/>
        </authorList>
    </citation>
    <scope>NUCLEOTIDE SEQUENCE</scope>
</reference>
<proteinExistence type="predicted"/>
<organism evidence="1">
    <name type="scientific">uncultured Caudovirales phage</name>
    <dbReference type="NCBI Taxonomy" id="2100421"/>
    <lineage>
        <taxon>Viruses</taxon>
        <taxon>Duplodnaviria</taxon>
        <taxon>Heunggongvirae</taxon>
        <taxon>Uroviricota</taxon>
        <taxon>Caudoviricetes</taxon>
        <taxon>Peduoviridae</taxon>
        <taxon>Maltschvirus</taxon>
        <taxon>Maltschvirus maltsch</taxon>
    </lineage>
</organism>
<accession>A0A6J7WQT6</accession>
<dbReference type="EMBL" id="LR798249">
    <property type="protein sequence ID" value="CAB5217743.1"/>
    <property type="molecule type" value="Genomic_DNA"/>
</dbReference>
<sequence>MKYVLTAYRNEIASLNETNSCTIITLANVTGISYLDAHKIGADAGRINRKGFYTEKLTAHALKFGHVFRPIANFARMSITAFCEKYPTGRFYVRKRGHAFAIINGVVHDNGVVDGKSRTIINAAYQLENGLAHNDVKVTNVTAPIETATPFVTITDVKTLRKNLYIAKKNLKLNLSPVDARKNRWVLKSVRRTIRNIRFYGTGISDTNLANLLNDTNATIARA</sequence>
<evidence type="ECO:0000313" key="1">
    <source>
        <dbReference type="EMBL" id="CAB5217743.1"/>
    </source>
</evidence>
<name>A0A6J7WQT6_9CAUD</name>
<protein>
    <submittedName>
        <fullName evidence="1">Uncharacterized protein</fullName>
    </submittedName>
</protein>
<gene>
    <name evidence="1" type="ORF">UFOVP201_14</name>
</gene>